<keyword evidence="12 15" id="KW-0472">Membrane</keyword>
<dbReference type="GO" id="GO:0008270">
    <property type="term" value="F:zinc ion binding"/>
    <property type="evidence" value="ECO:0007669"/>
    <property type="project" value="UniProtKB-KW"/>
</dbReference>
<dbReference type="InterPro" id="IPR044600">
    <property type="entry name" value="ATL1/ATL16-like"/>
</dbReference>
<keyword evidence="10" id="KW-0862">Zinc</keyword>
<evidence type="ECO:0000256" key="10">
    <source>
        <dbReference type="ARBA" id="ARBA00022833"/>
    </source>
</evidence>
<dbReference type="GO" id="GO:0016567">
    <property type="term" value="P:protein ubiquitination"/>
    <property type="evidence" value="ECO:0007669"/>
    <property type="project" value="InterPro"/>
</dbReference>
<dbReference type="EMBL" id="JAINDJ010000006">
    <property type="protein sequence ID" value="KAG9444869.1"/>
    <property type="molecule type" value="Genomic_DNA"/>
</dbReference>
<dbReference type="PANTHER" id="PTHR46913:SF1">
    <property type="entry name" value="RING-H2 FINGER PROTEIN ATL16"/>
    <property type="match status" value="1"/>
</dbReference>
<feature type="region of interest" description="Disordered" evidence="14">
    <location>
        <begin position="151"/>
        <end position="182"/>
    </location>
</feature>
<accession>A0AAV7E8B4</accession>
<sequence length="182" mass="19730">MDAYDPGQGYSYLGSIVGLVILLVILYVYHLIRVRYCLESSPDRQSRRPTATSSYGQTTDQLVPHENTTAAAVVELLPACKYDKEVVETVAGEEKVCAVCLSEFNQGEDVRVLPECLHTFHVPCIDMWLYSHSTCPLCRTAPAAILMSSKVVDGRPPDSGGSPESGSDLAPPPTQSISLAIN</sequence>
<feature type="domain" description="RING-type" evidence="16">
    <location>
        <begin position="97"/>
        <end position="139"/>
    </location>
</feature>
<dbReference type="EC" id="2.3.2.27" evidence="4"/>
<evidence type="ECO:0000259" key="16">
    <source>
        <dbReference type="PROSITE" id="PS50089"/>
    </source>
</evidence>
<comment type="caution">
    <text evidence="17">The sequence shown here is derived from an EMBL/GenBank/DDBJ whole genome shotgun (WGS) entry which is preliminary data.</text>
</comment>
<evidence type="ECO:0000256" key="6">
    <source>
        <dbReference type="ARBA" id="ARBA00022692"/>
    </source>
</evidence>
<evidence type="ECO:0000256" key="9">
    <source>
        <dbReference type="ARBA" id="ARBA00022786"/>
    </source>
</evidence>
<dbReference type="InterPro" id="IPR013083">
    <property type="entry name" value="Znf_RING/FYVE/PHD"/>
</dbReference>
<dbReference type="SMART" id="SM00184">
    <property type="entry name" value="RING"/>
    <property type="match status" value="1"/>
</dbReference>
<name>A0AAV7E8B4_ARIFI</name>
<keyword evidence="18" id="KW-1185">Reference proteome</keyword>
<dbReference type="Gene3D" id="3.30.40.10">
    <property type="entry name" value="Zinc/RING finger domain, C3HC4 (zinc finger)"/>
    <property type="match status" value="1"/>
</dbReference>
<evidence type="ECO:0000313" key="17">
    <source>
        <dbReference type="EMBL" id="KAG9444869.1"/>
    </source>
</evidence>
<keyword evidence="5" id="KW-0808">Transferase</keyword>
<dbReference type="PROSITE" id="PS50089">
    <property type="entry name" value="ZF_RING_2"/>
    <property type="match status" value="1"/>
</dbReference>
<comment type="pathway">
    <text evidence="3">Protein modification; protein ubiquitination.</text>
</comment>
<organism evidence="17 18">
    <name type="scientific">Aristolochia fimbriata</name>
    <name type="common">White veined hardy Dutchman's pipe vine</name>
    <dbReference type="NCBI Taxonomy" id="158543"/>
    <lineage>
        <taxon>Eukaryota</taxon>
        <taxon>Viridiplantae</taxon>
        <taxon>Streptophyta</taxon>
        <taxon>Embryophyta</taxon>
        <taxon>Tracheophyta</taxon>
        <taxon>Spermatophyta</taxon>
        <taxon>Magnoliopsida</taxon>
        <taxon>Magnoliidae</taxon>
        <taxon>Piperales</taxon>
        <taxon>Aristolochiaceae</taxon>
        <taxon>Aristolochia</taxon>
    </lineage>
</organism>
<evidence type="ECO:0000256" key="5">
    <source>
        <dbReference type="ARBA" id="ARBA00022679"/>
    </source>
</evidence>
<evidence type="ECO:0000256" key="3">
    <source>
        <dbReference type="ARBA" id="ARBA00004906"/>
    </source>
</evidence>
<dbReference type="Proteomes" id="UP000825729">
    <property type="component" value="Unassembled WGS sequence"/>
</dbReference>
<evidence type="ECO:0000256" key="1">
    <source>
        <dbReference type="ARBA" id="ARBA00000900"/>
    </source>
</evidence>
<dbReference type="InterPro" id="IPR001841">
    <property type="entry name" value="Znf_RING"/>
</dbReference>
<evidence type="ECO:0000256" key="13">
    <source>
        <dbReference type="PROSITE-ProRule" id="PRU00175"/>
    </source>
</evidence>
<evidence type="ECO:0000256" key="2">
    <source>
        <dbReference type="ARBA" id="ARBA00004167"/>
    </source>
</evidence>
<evidence type="ECO:0000256" key="11">
    <source>
        <dbReference type="ARBA" id="ARBA00022989"/>
    </source>
</evidence>
<dbReference type="GO" id="GO:0016020">
    <property type="term" value="C:membrane"/>
    <property type="evidence" value="ECO:0007669"/>
    <property type="project" value="UniProtKB-SubCell"/>
</dbReference>
<protein>
    <recommendedName>
        <fullName evidence="4">RING-type E3 ubiquitin transferase</fullName>
        <ecNumber evidence="4">2.3.2.27</ecNumber>
    </recommendedName>
</protein>
<dbReference type="CDD" id="cd16461">
    <property type="entry name" value="RING-H2_EL5-like"/>
    <property type="match status" value="1"/>
</dbReference>
<feature type="compositionally biased region" description="Low complexity" evidence="14">
    <location>
        <begin position="157"/>
        <end position="168"/>
    </location>
</feature>
<evidence type="ECO:0000256" key="14">
    <source>
        <dbReference type="SAM" id="MobiDB-lite"/>
    </source>
</evidence>
<feature type="transmembrane region" description="Helical" evidence="15">
    <location>
        <begin position="12"/>
        <end position="32"/>
    </location>
</feature>
<proteinExistence type="predicted"/>
<dbReference type="GO" id="GO:0061630">
    <property type="term" value="F:ubiquitin protein ligase activity"/>
    <property type="evidence" value="ECO:0007669"/>
    <property type="project" value="UniProtKB-EC"/>
</dbReference>
<keyword evidence="6 15" id="KW-0812">Transmembrane</keyword>
<evidence type="ECO:0000256" key="4">
    <source>
        <dbReference type="ARBA" id="ARBA00012483"/>
    </source>
</evidence>
<keyword evidence="7" id="KW-0479">Metal-binding</keyword>
<evidence type="ECO:0000313" key="18">
    <source>
        <dbReference type="Proteomes" id="UP000825729"/>
    </source>
</evidence>
<evidence type="ECO:0000256" key="8">
    <source>
        <dbReference type="ARBA" id="ARBA00022771"/>
    </source>
</evidence>
<dbReference type="Pfam" id="PF13639">
    <property type="entry name" value="zf-RING_2"/>
    <property type="match status" value="1"/>
</dbReference>
<comment type="catalytic activity">
    <reaction evidence="1">
        <text>S-ubiquitinyl-[E2 ubiquitin-conjugating enzyme]-L-cysteine + [acceptor protein]-L-lysine = [E2 ubiquitin-conjugating enzyme]-L-cysteine + N(6)-ubiquitinyl-[acceptor protein]-L-lysine.</text>
        <dbReference type="EC" id="2.3.2.27"/>
    </reaction>
</comment>
<dbReference type="AlphaFoldDB" id="A0AAV7E8B4"/>
<gene>
    <name evidence="17" type="ORF">H6P81_016209</name>
</gene>
<keyword evidence="8 13" id="KW-0863">Zinc-finger</keyword>
<dbReference type="PANTHER" id="PTHR46913">
    <property type="entry name" value="RING-H2 FINGER PROTEIN ATL16"/>
    <property type="match status" value="1"/>
</dbReference>
<evidence type="ECO:0000256" key="15">
    <source>
        <dbReference type="SAM" id="Phobius"/>
    </source>
</evidence>
<comment type="subcellular location">
    <subcellularLocation>
        <location evidence="2">Membrane</location>
        <topology evidence="2">Single-pass membrane protein</topology>
    </subcellularLocation>
</comment>
<reference evidence="17 18" key="1">
    <citation type="submission" date="2021-07" db="EMBL/GenBank/DDBJ databases">
        <title>The Aristolochia fimbriata genome: insights into angiosperm evolution, floral development and chemical biosynthesis.</title>
        <authorList>
            <person name="Jiao Y."/>
        </authorList>
    </citation>
    <scope>NUCLEOTIDE SEQUENCE [LARGE SCALE GENOMIC DNA]</scope>
    <source>
        <strain evidence="17">IBCAS-2021</strain>
        <tissue evidence="17">Leaf</tissue>
    </source>
</reference>
<evidence type="ECO:0000256" key="7">
    <source>
        <dbReference type="ARBA" id="ARBA00022723"/>
    </source>
</evidence>
<keyword evidence="11 15" id="KW-1133">Transmembrane helix</keyword>
<evidence type="ECO:0000256" key="12">
    <source>
        <dbReference type="ARBA" id="ARBA00023136"/>
    </source>
</evidence>
<keyword evidence="9" id="KW-0833">Ubl conjugation pathway</keyword>
<dbReference type="SUPFAM" id="SSF57850">
    <property type="entry name" value="RING/U-box"/>
    <property type="match status" value="1"/>
</dbReference>